<evidence type="ECO:0000313" key="1">
    <source>
        <dbReference type="EMBL" id="ALE41347.1"/>
    </source>
</evidence>
<protein>
    <submittedName>
        <fullName evidence="1">Uncharacterized protein</fullName>
    </submittedName>
</protein>
<proteinExistence type="predicted"/>
<accession>A0A0M4NNF9</accession>
<dbReference type="Proteomes" id="UP000056502">
    <property type="component" value="Chromosome I"/>
</dbReference>
<dbReference type="AlphaFoldDB" id="A0A0M4NNF9"/>
<organism evidence="1">
    <name type="scientific">Leptospira interrogans serovar Hardjo str. Norma</name>
    <dbReference type="NCBI Taxonomy" id="1279460"/>
    <lineage>
        <taxon>Bacteria</taxon>
        <taxon>Pseudomonadati</taxon>
        <taxon>Spirochaetota</taxon>
        <taxon>Spirochaetia</taxon>
        <taxon>Leptospirales</taxon>
        <taxon>Leptospiraceae</taxon>
        <taxon>Leptospira</taxon>
    </lineage>
</organism>
<dbReference type="PATRIC" id="fig|1279460.3.peg.4305"/>
<evidence type="ECO:0000313" key="2">
    <source>
        <dbReference type="Proteomes" id="UP000056502"/>
    </source>
</evidence>
<name>A0A0M4NNF9_LEPIR</name>
<dbReference type="EMBL" id="CP012603">
    <property type="protein sequence ID" value="ALE41347.1"/>
    <property type="molecule type" value="Genomic_DNA"/>
</dbReference>
<reference evidence="1 2" key="1">
    <citation type="journal article" date="2015" name="Genome Announc.">
        <title>Whole-Genome Sequence of Leptospira interrogans Serovar Hardjo Subtype Hardjoprajitno Strain Norma, Isolated from Cattle in a Leptospirosis Outbreak in Brazil.</title>
        <authorList>
            <person name="Cosate M.R."/>
            <person name="Soares S.C."/>
            <person name="Mendes T.A."/>
            <person name="Raittz R.T."/>
            <person name="Moreira E.C."/>
            <person name="Leite R."/>
            <person name="Fernandes G.R."/>
            <person name="Haddad J.P."/>
            <person name="Ortega J.M."/>
        </authorList>
    </citation>
    <scope>NUCLEOTIDE SEQUENCE [LARGE SCALE GENOMIC DNA]</scope>
    <source>
        <strain evidence="1 2">Norma</strain>
    </source>
</reference>
<gene>
    <name evidence="1" type="ORF">G436_4210</name>
</gene>
<sequence length="38" mass="4649">MTTILLKNRINFGNFFPKFSETLRFFQKKIDSIRKRIV</sequence>